<dbReference type="AlphaFoldDB" id="A0AAV7VVZ6"/>
<dbReference type="Proteomes" id="UP001066276">
    <property type="component" value="Chromosome 1_2"/>
</dbReference>
<protein>
    <submittedName>
        <fullName evidence="1">Uncharacterized protein</fullName>
    </submittedName>
</protein>
<keyword evidence="2" id="KW-1185">Reference proteome</keyword>
<evidence type="ECO:0000313" key="1">
    <source>
        <dbReference type="EMBL" id="KAJ1205865.1"/>
    </source>
</evidence>
<gene>
    <name evidence="1" type="ORF">NDU88_001290</name>
</gene>
<proteinExistence type="predicted"/>
<sequence length="249" mass="28162">MLAWLLRRERPIPIIQMLCSSSGEKTLGQLRVNSYLREHLQNIYASPWSVGVTWIQEYLDGLQMPRLTEAQTEELEGEVSLDDLVEALGDLCPVVPPIPLVLWLRACFTELGRLEPSRMQFWPLHALRQTPSWVLPLDRAFQPELRHRTPHALEEGDTVPALQDCCASPDPARALAPSTMIILTARGIWLLPGKREKTFKSTAVPFLFPVQLGTFVSAREQGNDYIVLLYPNTRANLERKVMANNILTG</sequence>
<evidence type="ECO:0000313" key="2">
    <source>
        <dbReference type="Proteomes" id="UP001066276"/>
    </source>
</evidence>
<dbReference type="EMBL" id="JANPWB010000002">
    <property type="protein sequence ID" value="KAJ1205865.1"/>
    <property type="molecule type" value="Genomic_DNA"/>
</dbReference>
<name>A0AAV7VVZ6_PLEWA</name>
<organism evidence="1 2">
    <name type="scientific">Pleurodeles waltl</name>
    <name type="common">Iberian ribbed newt</name>
    <dbReference type="NCBI Taxonomy" id="8319"/>
    <lineage>
        <taxon>Eukaryota</taxon>
        <taxon>Metazoa</taxon>
        <taxon>Chordata</taxon>
        <taxon>Craniata</taxon>
        <taxon>Vertebrata</taxon>
        <taxon>Euteleostomi</taxon>
        <taxon>Amphibia</taxon>
        <taxon>Batrachia</taxon>
        <taxon>Caudata</taxon>
        <taxon>Salamandroidea</taxon>
        <taxon>Salamandridae</taxon>
        <taxon>Pleurodelinae</taxon>
        <taxon>Pleurodeles</taxon>
    </lineage>
</organism>
<comment type="caution">
    <text evidence="1">The sequence shown here is derived from an EMBL/GenBank/DDBJ whole genome shotgun (WGS) entry which is preliminary data.</text>
</comment>
<reference evidence="1" key="1">
    <citation type="journal article" date="2022" name="bioRxiv">
        <title>Sequencing and chromosome-scale assembly of the giantPleurodeles waltlgenome.</title>
        <authorList>
            <person name="Brown T."/>
            <person name="Elewa A."/>
            <person name="Iarovenko S."/>
            <person name="Subramanian E."/>
            <person name="Araus A.J."/>
            <person name="Petzold A."/>
            <person name="Susuki M."/>
            <person name="Suzuki K.-i.T."/>
            <person name="Hayashi T."/>
            <person name="Toyoda A."/>
            <person name="Oliveira C."/>
            <person name="Osipova E."/>
            <person name="Leigh N.D."/>
            <person name="Simon A."/>
            <person name="Yun M.H."/>
        </authorList>
    </citation>
    <scope>NUCLEOTIDE SEQUENCE</scope>
    <source>
        <strain evidence="1">20211129_DDA</strain>
        <tissue evidence="1">Liver</tissue>
    </source>
</reference>
<accession>A0AAV7VVZ6</accession>